<dbReference type="InterPro" id="IPR038694">
    <property type="entry name" value="DUF427_sf"/>
</dbReference>
<dbReference type="Proteomes" id="UP000800200">
    <property type="component" value="Unassembled WGS sequence"/>
</dbReference>
<dbReference type="OrthoDB" id="18996at2759"/>
<dbReference type="Pfam" id="PF04248">
    <property type="entry name" value="NTP_transf_9"/>
    <property type="match status" value="1"/>
</dbReference>
<keyword evidence="3" id="KW-1185">Reference proteome</keyword>
<evidence type="ECO:0000259" key="1">
    <source>
        <dbReference type="Pfam" id="PF04248"/>
    </source>
</evidence>
<feature type="domain" description="DUF427" evidence="1">
    <location>
        <begin position="149"/>
        <end position="241"/>
    </location>
</feature>
<dbReference type="InterPro" id="IPR007361">
    <property type="entry name" value="DUF427"/>
</dbReference>
<organism evidence="2 3">
    <name type="scientific">Zopfia rhizophila CBS 207.26</name>
    <dbReference type="NCBI Taxonomy" id="1314779"/>
    <lineage>
        <taxon>Eukaryota</taxon>
        <taxon>Fungi</taxon>
        <taxon>Dikarya</taxon>
        <taxon>Ascomycota</taxon>
        <taxon>Pezizomycotina</taxon>
        <taxon>Dothideomycetes</taxon>
        <taxon>Dothideomycetes incertae sedis</taxon>
        <taxon>Zopfiaceae</taxon>
        <taxon>Zopfia</taxon>
    </lineage>
</organism>
<accession>A0A6A6DS25</accession>
<gene>
    <name evidence="2" type="ORF">K469DRAFT_753076</name>
</gene>
<name>A0A6A6DS25_9PEZI</name>
<reference evidence="2" key="1">
    <citation type="journal article" date="2020" name="Stud. Mycol.">
        <title>101 Dothideomycetes genomes: a test case for predicting lifestyles and emergence of pathogens.</title>
        <authorList>
            <person name="Haridas S."/>
            <person name="Albert R."/>
            <person name="Binder M."/>
            <person name="Bloem J."/>
            <person name="Labutti K."/>
            <person name="Salamov A."/>
            <person name="Andreopoulos B."/>
            <person name="Baker S."/>
            <person name="Barry K."/>
            <person name="Bills G."/>
            <person name="Bluhm B."/>
            <person name="Cannon C."/>
            <person name="Castanera R."/>
            <person name="Culley D."/>
            <person name="Daum C."/>
            <person name="Ezra D."/>
            <person name="Gonzalez J."/>
            <person name="Henrissat B."/>
            <person name="Kuo A."/>
            <person name="Liang C."/>
            <person name="Lipzen A."/>
            <person name="Lutzoni F."/>
            <person name="Magnuson J."/>
            <person name="Mondo S."/>
            <person name="Nolan M."/>
            <person name="Ohm R."/>
            <person name="Pangilinan J."/>
            <person name="Park H.-J."/>
            <person name="Ramirez L."/>
            <person name="Alfaro M."/>
            <person name="Sun H."/>
            <person name="Tritt A."/>
            <person name="Yoshinaga Y."/>
            <person name="Zwiers L.-H."/>
            <person name="Turgeon B."/>
            <person name="Goodwin S."/>
            <person name="Spatafora J."/>
            <person name="Crous P."/>
            <person name="Grigoriev I."/>
        </authorList>
    </citation>
    <scope>NUCLEOTIDE SEQUENCE</scope>
    <source>
        <strain evidence="2">CBS 207.26</strain>
    </source>
</reference>
<evidence type="ECO:0000313" key="3">
    <source>
        <dbReference type="Proteomes" id="UP000800200"/>
    </source>
</evidence>
<dbReference type="PANTHER" id="PTHR34310">
    <property type="entry name" value="DUF427 DOMAIN PROTEIN (AFU_ORTHOLOGUE AFUA_3G02220)"/>
    <property type="match status" value="1"/>
</dbReference>
<dbReference type="EMBL" id="ML994655">
    <property type="protein sequence ID" value="KAF2181019.1"/>
    <property type="molecule type" value="Genomic_DNA"/>
</dbReference>
<dbReference type="AlphaFoldDB" id="A0A6A6DS25"/>
<dbReference type="PANTHER" id="PTHR34310:SF9">
    <property type="entry name" value="BLR5716 PROTEIN"/>
    <property type="match status" value="1"/>
</dbReference>
<dbReference type="Gene3D" id="2.170.150.40">
    <property type="entry name" value="Domain of unknown function (DUF427)"/>
    <property type="match status" value="2"/>
</dbReference>
<protein>
    <submittedName>
        <fullName evidence="2">DUF427-domain-containing protein</fullName>
    </submittedName>
</protein>
<proteinExistence type="predicted"/>
<evidence type="ECO:0000313" key="2">
    <source>
        <dbReference type="EMBL" id="KAF2181019.1"/>
    </source>
</evidence>
<sequence>MVTKTDTSDLIKLAQRLVIDGPHKYQATPRRVRALLNGKYAFDTIDAYLVWEHPYYPQFYIPTTSFTSHAILAKSSPISGTNGGAHLGKLTIGGKSTDRVIIFSTDNLKDLVKVDFEEMDQWFEEDVPIYQHPKDPFKRIDILNSTRPVKVALDGVTLAECSNPLFLLETSLRTRYYLTPTSVKWEYLTKSDTETYCPYKGKANYYNVTIDGKEYKDLVWYYVYPTAESAPIAGHMCFYNEKVDIWVDGVREER</sequence>